<dbReference type="GO" id="GO:0000403">
    <property type="term" value="F:Y-form DNA binding"/>
    <property type="evidence" value="ECO:0007669"/>
    <property type="project" value="TreeGrafter"/>
</dbReference>
<feature type="region of interest" description="Disordered" evidence="1">
    <location>
        <begin position="41"/>
        <end position="74"/>
    </location>
</feature>
<dbReference type="OMA" id="GITWLEW"/>
<keyword evidence="4" id="KW-1185">Reference proteome</keyword>
<proteinExistence type="predicted"/>
<dbReference type="AlphaFoldDB" id="C5FEZ7"/>
<gene>
    <name evidence="3" type="ORF">MCYG_01179</name>
</gene>
<evidence type="ECO:0000313" key="4">
    <source>
        <dbReference type="Proteomes" id="UP000002035"/>
    </source>
</evidence>
<dbReference type="PANTHER" id="PTHR28072">
    <property type="entry name" value="CRUCIFORM CUTTING ENDONUCLEASE 1, MITOCHONDRIAL-RELATED"/>
    <property type="match status" value="1"/>
</dbReference>
<dbReference type="InterPro" id="IPR012337">
    <property type="entry name" value="RNaseH-like_sf"/>
</dbReference>
<dbReference type="STRING" id="554155.C5FEZ7"/>
<dbReference type="GO" id="GO:0000402">
    <property type="term" value="F:crossed form four-way junction DNA binding"/>
    <property type="evidence" value="ECO:0007669"/>
    <property type="project" value="TreeGrafter"/>
</dbReference>
<evidence type="ECO:0000259" key="2">
    <source>
        <dbReference type="PROSITE" id="PS50800"/>
    </source>
</evidence>
<dbReference type="Proteomes" id="UP000002035">
    <property type="component" value="Unassembled WGS sequence"/>
</dbReference>
<evidence type="ECO:0000256" key="1">
    <source>
        <dbReference type="SAM" id="MobiDB-lite"/>
    </source>
</evidence>
<reference evidence="4" key="1">
    <citation type="journal article" date="2012" name="MBio">
        <title>Comparative genome analysis of Trichophyton rubrum and related dermatophytes reveals candidate genes involved in infection.</title>
        <authorList>
            <person name="Martinez D.A."/>
            <person name="Oliver B.G."/>
            <person name="Graeser Y."/>
            <person name="Goldberg J.M."/>
            <person name="Li W."/>
            <person name="Martinez-Rossi N.M."/>
            <person name="Monod M."/>
            <person name="Shelest E."/>
            <person name="Barton R.C."/>
            <person name="Birch E."/>
            <person name="Brakhage A.A."/>
            <person name="Chen Z."/>
            <person name="Gurr S.J."/>
            <person name="Heiman D."/>
            <person name="Heitman J."/>
            <person name="Kosti I."/>
            <person name="Rossi A."/>
            <person name="Saif S."/>
            <person name="Samalova M."/>
            <person name="Saunders C.W."/>
            <person name="Shea T."/>
            <person name="Summerbell R.C."/>
            <person name="Xu J."/>
            <person name="Young S."/>
            <person name="Zeng Q."/>
            <person name="Birren B.W."/>
            <person name="Cuomo C.A."/>
            <person name="White T.C."/>
        </authorList>
    </citation>
    <scope>NUCLEOTIDE SEQUENCE [LARGE SCALE GENOMIC DNA]</scope>
    <source>
        <strain evidence="4">ATCC MYA-4605 / CBS 113480</strain>
    </source>
</reference>
<dbReference type="InterPro" id="IPR039197">
    <property type="entry name" value="Mrs1/Cce1"/>
</dbReference>
<dbReference type="eggNOG" id="ENOG502S4DK">
    <property type="taxonomic scope" value="Eukaryota"/>
</dbReference>
<sequence>MLGVITRLQGLKVRQLQNIALSIGILSSGTKKDLINRLSKTFQKHNLQPREDGSTSRDNMVASRPQKNRNPEPMSILSIDMGIRNLAYAHLLVSSRGVLEARVSKTAQDKPLPFSGAKVYLNAWDRLAISSFPAPDMEEDPPTIPISNLGGLGTTTLIPRSCLQEEEKQVEKETKEHFAPYLYASHAYTLITSLMEAYKPTHILIERQRFRSGGGSAVQEWTIRVGVFEGMLYAVLHTLRRQGKGEQLGKVFVQGVDPQRVVRYWTNDEKKEEATPDSKKKVTSKEGKKAKIDLIGRCLSRCTGIGGYYTPTGSAAKKRPKQEISMELDLVDDSQARDIVHAYLEKWNGGNNVSKKRATLAALGKNKGNIENIGKLDDLADSLLQGITWLEWQKTTEKLLYNDAAIPT</sequence>
<dbReference type="InterPro" id="IPR003034">
    <property type="entry name" value="SAP_dom"/>
</dbReference>
<dbReference type="GeneID" id="9228616"/>
<dbReference type="GO" id="GO:0005739">
    <property type="term" value="C:mitochondrion"/>
    <property type="evidence" value="ECO:0007669"/>
    <property type="project" value="TreeGrafter"/>
</dbReference>
<dbReference type="VEuPathDB" id="FungiDB:MCYG_01179"/>
<dbReference type="CDD" id="cd16963">
    <property type="entry name" value="CCE1"/>
    <property type="match status" value="1"/>
</dbReference>
<dbReference type="Gene3D" id="3.30.420.10">
    <property type="entry name" value="Ribonuclease H-like superfamily/Ribonuclease H"/>
    <property type="match status" value="1"/>
</dbReference>
<name>C5FEZ7_ARTOC</name>
<dbReference type="RefSeq" id="XP_002851075.1">
    <property type="nucleotide sequence ID" value="XM_002851029.1"/>
</dbReference>
<protein>
    <recommendedName>
        <fullName evidence="2">SAP domain-containing protein</fullName>
    </recommendedName>
</protein>
<dbReference type="InterPro" id="IPR036397">
    <property type="entry name" value="RNaseH_sf"/>
</dbReference>
<feature type="domain" description="SAP" evidence="2">
    <location>
        <begin position="8"/>
        <end position="42"/>
    </location>
</feature>
<dbReference type="GO" id="GO:0070336">
    <property type="term" value="F:flap-structured DNA binding"/>
    <property type="evidence" value="ECO:0007669"/>
    <property type="project" value="TreeGrafter"/>
</dbReference>
<dbReference type="OrthoDB" id="5552842at2759"/>
<accession>C5FEZ7</accession>
<evidence type="ECO:0000313" key="3">
    <source>
        <dbReference type="EMBL" id="EEQ28291.1"/>
    </source>
</evidence>
<dbReference type="GO" id="GO:0004520">
    <property type="term" value="F:DNA endonuclease activity"/>
    <property type="evidence" value="ECO:0007669"/>
    <property type="project" value="TreeGrafter"/>
</dbReference>
<dbReference type="HOGENOM" id="CLU_042191_0_0_1"/>
<dbReference type="PROSITE" id="PS50800">
    <property type="entry name" value="SAP"/>
    <property type="match status" value="1"/>
</dbReference>
<dbReference type="InterPro" id="IPR015242">
    <property type="entry name" value="Ydc2_cat"/>
</dbReference>
<dbReference type="SUPFAM" id="SSF53098">
    <property type="entry name" value="Ribonuclease H-like"/>
    <property type="match status" value="1"/>
</dbReference>
<dbReference type="PANTHER" id="PTHR28072:SF1">
    <property type="entry name" value="CRUCIFORM CUTTING ENDONUCLEASE 1, MITOCHONDRIAL-RELATED"/>
    <property type="match status" value="1"/>
</dbReference>
<dbReference type="EMBL" id="DS995701">
    <property type="protein sequence ID" value="EEQ28291.1"/>
    <property type="molecule type" value="Genomic_DNA"/>
</dbReference>
<organism evidence="3 4">
    <name type="scientific">Arthroderma otae (strain ATCC MYA-4605 / CBS 113480)</name>
    <name type="common">Microsporum canis</name>
    <dbReference type="NCBI Taxonomy" id="554155"/>
    <lineage>
        <taxon>Eukaryota</taxon>
        <taxon>Fungi</taxon>
        <taxon>Dikarya</taxon>
        <taxon>Ascomycota</taxon>
        <taxon>Pezizomycotina</taxon>
        <taxon>Eurotiomycetes</taxon>
        <taxon>Eurotiomycetidae</taxon>
        <taxon>Onygenales</taxon>
        <taxon>Arthrodermataceae</taxon>
        <taxon>Microsporum</taxon>
    </lineage>
</organism>
<dbReference type="Pfam" id="PF09159">
    <property type="entry name" value="Ydc2-catalyt"/>
    <property type="match status" value="1"/>
</dbReference>